<evidence type="ECO:0000313" key="8">
    <source>
        <dbReference type="EMBL" id="ORY73095.1"/>
    </source>
</evidence>
<evidence type="ECO:0000259" key="7">
    <source>
        <dbReference type="PROSITE" id="PS50048"/>
    </source>
</evidence>
<feature type="region of interest" description="Disordered" evidence="6">
    <location>
        <begin position="1"/>
        <end position="120"/>
    </location>
</feature>
<feature type="compositionally biased region" description="Basic and acidic residues" evidence="6">
    <location>
        <begin position="745"/>
        <end position="755"/>
    </location>
</feature>
<feature type="compositionally biased region" description="Polar residues" evidence="6">
    <location>
        <begin position="11"/>
        <end position="20"/>
    </location>
</feature>
<keyword evidence="9" id="KW-1185">Reference proteome</keyword>
<dbReference type="PROSITE" id="PS50048">
    <property type="entry name" value="ZN2_CY6_FUNGAL_2"/>
    <property type="match status" value="1"/>
</dbReference>
<dbReference type="InterPro" id="IPR050815">
    <property type="entry name" value="TF_fung"/>
</dbReference>
<dbReference type="PROSITE" id="PS00463">
    <property type="entry name" value="ZN2_CY6_FUNGAL_1"/>
    <property type="match status" value="1"/>
</dbReference>
<dbReference type="STRING" id="106004.A0A1Y2EQI5"/>
<keyword evidence="2" id="KW-0479">Metal-binding</keyword>
<dbReference type="SMART" id="SM00066">
    <property type="entry name" value="GAL4"/>
    <property type="match status" value="1"/>
</dbReference>
<feature type="region of interest" description="Disordered" evidence="6">
    <location>
        <begin position="185"/>
        <end position="217"/>
    </location>
</feature>
<dbReference type="EMBL" id="MCGR01000048">
    <property type="protein sequence ID" value="ORY73095.1"/>
    <property type="molecule type" value="Genomic_DNA"/>
</dbReference>
<comment type="caution">
    <text evidence="8">The sequence shown here is derived from an EMBL/GenBank/DDBJ whole genome shotgun (WGS) entry which is preliminary data.</text>
</comment>
<evidence type="ECO:0000256" key="1">
    <source>
        <dbReference type="ARBA" id="ARBA00004123"/>
    </source>
</evidence>
<gene>
    <name evidence="8" type="ORF">BCR35DRAFT_307361</name>
</gene>
<dbReference type="CDD" id="cd00067">
    <property type="entry name" value="GAL4"/>
    <property type="match status" value="1"/>
</dbReference>
<organism evidence="8 9">
    <name type="scientific">Leucosporidium creatinivorum</name>
    <dbReference type="NCBI Taxonomy" id="106004"/>
    <lineage>
        <taxon>Eukaryota</taxon>
        <taxon>Fungi</taxon>
        <taxon>Dikarya</taxon>
        <taxon>Basidiomycota</taxon>
        <taxon>Pucciniomycotina</taxon>
        <taxon>Microbotryomycetes</taxon>
        <taxon>Leucosporidiales</taxon>
        <taxon>Leucosporidium</taxon>
    </lineage>
</organism>
<dbReference type="Pfam" id="PF00172">
    <property type="entry name" value="Zn_clus"/>
    <property type="match status" value="1"/>
</dbReference>
<evidence type="ECO:0000256" key="4">
    <source>
        <dbReference type="ARBA" id="ARBA00023163"/>
    </source>
</evidence>
<dbReference type="OrthoDB" id="4456959at2759"/>
<evidence type="ECO:0000256" key="2">
    <source>
        <dbReference type="ARBA" id="ARBA00022723"/>
    </source>
</evidence>
<feature type="domain" description="Zn(2)-C6 fungal-type" evidence="7">
    <location>
        <begin position="118"/>
        <end position="148"/>
    </location>
</feature>
<dbReference type="Proteomes" id="UP000193467">
    <property type="component" value="Unassembled WGS sequence"/>
</dbReference>
<feature type="region of interest" description="Disordered" evidence="6">
    <location>
        <begin position="733"/>
        <end position="767"/>
    </location>
</feature>
<sequence>MSDDRSEDYQKSTPRGSTQALPLYQPYKLASNSSSQQQQQQQSLEQAHPFVHPFPSTETADGFPPLSSGSGSRSNSGELSGGHSRSKSNSNHSDSSGSRKPTQSVPGPIPGNSYSNRSCGPCRERRVRCDRLWPICSRCSKRSEECSYPELANVEVKTESPADPRVLELEAKLASVQEQLRATTQTQSNALPAPHPPPPSALSSQQPVSPTTTSFPSSVSLADKIHGSVVPNLSHSEAQVLKNFLLGEQAEKMQIGEQMLDWRLMQPSMAEALTQSLLDASARACCSRLPALKRLVDRVPTYKARLHALDPAGQLAVAVLTSLGARAAPHSAILGVPTQALSDGSATPALYLTAGERREKACRALEARAHEVAWGGRVLQEDSWENLQSLAGLTQLLIFEEQRAKQSRMFLRNAVGMYIDLVLQKGGQEDPGFDVRKSIGTSVFADDTTIAPRFNKPCIIASSELDDFFEPNGVQMPDFVNTRLGPLVDGILRSPALATKNQLQEALTTTALWVCGCQRIFSRLSTGRYPFASPKPGQPSILPEIHSLYALIDEVHSCIQRLQQFLVSISHIPPGCEGDLFALDHFVLLGVRADTYLIDLVNMIHTWLMKDRTNLRGLEDWAEAENDERLQKLRWESTLRVRKCLKLVAFYSQLYLASSDKHVVHHLTIQLELLPNWTKLACQRVGEQGGPLTTEFELTTEELDWLRQALELACYFTPVAGRRLQELCSERAKHAASHAPQPDPFAHHSPPDPRDSSSSGNPFGDSAAADTSPFLFDRYGVVSDAGGEGHQPLLRGFGAVDALGGGGVELGEADAQQHQTMAGFEGLSWMDVTLGGLWSDSEPPSGQDMWMG</sequence>
<keyword evidence="3" id="KW-0805">Transcription regulation</keyword>
<accession>A0A1Y2EQI5</accession>
<keyword evidence="4" id="KW-0804">Transcription</keyword>
<dbReference type="Gene3D" id="4.10.240.10">
    <property type="entry name" value="Zn(2)-C6 fungal-type DNA-binding domain"/>
    <property type="match status" value="1"/>
</dbReference>
<dbReference type="InParanoid" id="A0A1Y2EQI5"/>
<comment type="subcellular location">
    <subcellularLocation>
        <location evidence="1">Nucleus</location>
    </subcellularLocation>
</comment>
<evidence type="ECO:0000256" key="6">
    <source>
        <dbReference type="SAM" id="MobiDB-lite"/>
    </source>
</evidence>
<dbReference type="AlphaFoldDB" id="A0A1Y2EQI5"/>
<evidence type="ECO:0000313" key="9">
    <source>
        <dbReference type="Proteomes" id="UP000193467"/>
    </source>
</evidence>
<evidence type="ECO:0000256" key="3">
    <source>
        <dbReference type="ARBA" id="ARBA00023015"/>
    </source>
</evidence>
<feature type="compositionally biased region" description="Low complexity" evidence="6">
    <location>
        <begin position="67"/>
        <end position="100"/>
    </location>
</feature>
<dbReference type="PANTHER" id="PTHR47338">
    <property type="entry name" value="ZN(II)2CYS6 TRANSCRIPTION FACTOR (EUROFUNG)-RELATED"/>
    <property type="match status" value="1"/>
</dbReference>
<feature type="compositionally biased region" description="Low complexity" evidence="6">
    <location>
        <begin position="33"/>
        <end position="43"/>
    </location>
</feature>
<dbReference type="SUPFAM" id="SSF57701">
    <property type="entry name" value="Zn2/Cys6 DNA-binding domain"/>
    <property type="match status" value="1"/>
</dbReference>
<dbReference type="InterPro" id="IPR036864">
    <property type="entry name" value="Zn2-C6_fun-type_DNA-bd_sf"/>
</dbReference>
<proteinExistence type="predicted"/>
<name>A0A1Y2EQI5_9BASI</name>
<keyword evidence="5" id="KW-0539">Nucleus</keyword>
<dbReference type="InterPro" id="IPR001138">
    <property type="entry name" value="Zn2Cys6_DnaBD"/>
</dbReference>
<dbReference type="GO" id="GO:0008270">
    <property type="term" value="F:zinc ion binding"/>
    <property type="evidence" value="ECO:0007669"/>
    <property type="project" value="InterPro"/>
</dbReference>
<feature type="compositionally biased region" description="Low complexity" evidence="6">
    <location>
        <begin position="201"/>
        <end position="217"/>
    </location>
</feature>
<protein>
    <recommendedName>
        <fullName evidence="7">Zn(2)-C6 fungal-type domain-containing protein</fullName>
    </recommendedName>
</protein>
<reference evidence="8 9" key="1">
    <citation type="submission" date="2016-07" db="EMBL/GenBank/DDBJ databases">
        <title>Pervasive Adenine N6-methylation of Active Genes in Fungi.</title>
        <authorList>
            <consortium name="DOE Joint Genome Institute"/>
            <person name="Mondo S.J."/>
            <person name="Dannebaum R.O."/>
            <person name="Kuo R.C."/>
            <person name="Labutti K."/>
            <person name="Haridas S."/>
            <person name="Kuo A."/>
            <person name="Salamov A."/>
            <person name="Ahrendt S.R."/>
            <person name="Lipzen A."/>
            <person name="Sullivan W."/>
            <person name="Andreopoulos W.B."/>
            <person name="Clum A."/>
            <person name="Lindquist E."/>
            <person name="Daum C."/>
            <person name="Ramamoorthy G.K."/>
            <person name="Gryganskyi A."/>
            <person name="Culley D."/>
            <person name="Magnuson J.K."/>
            <person name="James T.Y."/>
            <person name="O'Malley M.A."/>
            <person name="Stajich J.E."/>
            <person name="Spatafora J.W."/>
            <person name="Visel A."/>
            <person name="Grigoriev I.V."/>
        </authorList>
    </citation>
    <scope>NUCLEOTIDE SEQUENCE [LARGE SCALE GENOMIC DNA]</scope>
    <source>
        <strain evidence="8 9">62-1032</strain>
    </source>
</reference>
<dbReference type="GO" id="GO:0000981">
    <property type="term" value="F:DNA-binding transcription factor activity, RNA polymerase II-specific"/>
    <property type="evidence" value="ECO:0007669"/>
    <property type="project" value="InterPro"/>
</dbReference>
<dbReference type="PANTHER" id="PTHR47338:SF5">
    <property type="entry name" value="ZN(II)2CYS6 TRANSCRIPTION FACTOR (EUROFUNG)"/>
    <property type="match status" value="1"/>
</dbReference>
<dbReference type="GO" id="GO:0005634">
    <property type="term" value="C:nucleus"/>
    <property type="evidence" value="ECO:0007669"/>
    <property type="project" value="UniProtKB-SubCell"/>
</dbReference>
<evidence type="ECO:0000256" key="5">
    <source>
        <dbReference type="ARBA" id="ARBA00023242"/>
    </source>
</evidence>